<feature type="transmembrane region" description="Helical" evidence="8">
    <location>
        <begin position="240"/>
        <end position="260"/>
    </location>
</feature>
<proteinExistence type="inferred from homology"/>
<feature type="transmembrane region" description="Helical" evidence="8">
    <location>
        <begin position="7"/>
        <end position="29"/>
    </location>
</feature>
<gene>
    <name evidence="9" type="ORF">ROA7745_03756</name>
</gene>
<dbReference type="GO" id="GO:0055085">
    <property type="term" value="P:transmembrane transport"/>
    <property type="evidence" value="ECO:0007669"/>
    <property type="project" value="InterPro"/>
</dbReference>
<feature type="transmembrane region" description="Helical" evidence="8">
    <location>
        <begin position="155"/>
        <end position="172"/>
    </location>
</feature>
<comment type="similarity">
    <text evidence="2">Belongs to the auxin efflux carrier (TC 2.A.69) family.</text>
</comment>
<dbReference type="GO" id="GO:0005886">
    <property type="term" value="C:plasma membrane"/>
    <property type="evidence" value="ECO:0007669"/>
    <property type="project" value="UniProtKB-SubCell"/>
</dbReference>
<dbReference type="EMBL" id="FWXB01000018">
    <property type="protein sequence ID" value="SMC13894.1"/>
    <property type="molecule type" value="Genomic_DNA"/>
</dbReference>
<evidence type="ECO:0000313" key="9">
    <source>
        <dbReference type="EMBL" id="SMC13894.1"/>
    </source>
</evidence>
<evidence type="ECO:0000256" key="1">
    <source>
        <dbReference type="ARBA" id="ARBA00004651"/>
    </source>
</evidence>
<dbReference type="PANTHER" id="PTHR36838:SF1">
    <property type="entry name" value="SLR1864 PROTEIN"/>
    <property type="match status" value="1"/>
</dbReference>
<keyword evidence="4" id="KW-1003">Cell membrane</keyword>
<dbReference type="PANTHER" id="PTHR36838">
    <property type="entry name" value="AUXIN EFFLUX CARRIER FAMILY PROTEIN"/>
    <property type="match status" value="1"/>
</dbReference>
<dbReference type="InterPro" id="IPR004776">
    <property type="entry name" value="Mem_transp_PIN-like"/>
</dbReference>
<evidence type="ECO:0000256" key="5">
    <source>
        <dbReference type="ARBA" id="ARBA00022692"/>
    </source>
</evidence>
<feature type="transmembrane region" description="Helical" evidence="8">
    <location>
        <begin position="121"/>
        <end position="143"/>
    </location>
</feature>
<dbReference type="Proteomes" id="UP000193224">
    <property type="component" value="Unassembled WGS sequence"/>
</dbReference>
<evidence type="ECO:0000256" key="3">
    <source>
        <dbReference type="ARBA" id="ARBA00022448"/>
    </source>
</evidence>
<feature type="transmembrane region" description="Helical" evidence="8">
    <location>
        <begin position="272"/>
        <end position="292"/>
    </location>
</feature>
<dbReference type="RefSeq" id="WP_085801821.1">
    <property type="nucleotide sequence ID" value="NZ_FWXB01000018.1"/>
</dbReference>
<keyword evidence="5 8" id="KW-0812">Transmembrane</keyword>
<dbReference type="OrthoDB" id="3238001at2"/>
<evidence type="ECO:0000256" key="6">
    <source>
        <dbReference type="ARBA" id="ARBA00022989"/>
    </source>
</evidence>
<comment type="subcellular location">
    <subcellularLocation>
        <location evidence="1">Cell membrane</location>
        <topology evidence="1">Multi-pass membrane protein</topology>
    </subcellularLocation>
</comment>
<accession>A0A1X7BWB5</accession>
<sequence>MILALKILEITAPVFFLAGIGFSWVRLGFEYRVEFVTRLAMTLAVPALIFVALMETEIPAQSLSLISAASIVSYIAVTGVAWILVKITNLDLRTYLAPIAMGNTGNIGLPLAFFAFGDEGLGYAVVIFAISAIYTFTFGIWVVSRTSSPLAIFKEPIVTATLLGALFLWQGWETPKVVTSTLSLLGQMAIPMMLITLGVAVARLTPQNLGRSVWIALTKTVLCASVAWTVALWFSLPHVAFGILVLQLSAPAAVTSYLIAEKYSADAQSVAGLVVVSTLFAVVTFPILLILLL</sequence>
<keyword evidence="6 8" id="KW-1133">Transmembrane helix</keyword>
<evidence type="ECO:0000256" key="2">
    <source>
        <dbReference type="ARBA" id="ARBA00010145"/>
    </source>
</evidence>
<evidence type="ECO:0000256" key="8">
    <source>
        <dbReference type="SAM" id="Phobius"/>
    </source>
</evidence>
<keyword evidence="3" id="KW-0813">Transport</keyword>
<dbReference type="AlphaFoldDB" id="A0A1X7BWB5"/>
<feature type="transmembrane region" description="Helical" evidence="8">
    <location>
        <begin position="65"/>
        <end position="85"/>
    </location>
</feature>
<feature type="transmembrane region" description="Helical" evidence="8">
    <location>
        <begin position="214"/>
        <end position="234"/>
    </location>
</feature>
<feature type="transmembrane region" description="Helical" evidence="8">
    <location>
        <begin position="184"/>
        <end position="202"/>
    </location>
</feature>
<dbReference type="Gene3D" id="1.20.1530.20">
    <property type="match status" value="1"/>
</dbReference>
<evidence type="ECO:0000313" key="10">
    <source>
        <dbReference type="Proteomes" id="UP000193224"/>
    </source>
</evidence>
<dbReference type="Pfam" id="PF03547">
    <property type="entry name" value="Mem_trans"/>
    <property type="match status" value="2"/>
</dbReference>
<protein>
    <submittedName>
        <fullName evidence="9">Membrane transport protein</fullName>
    </submittedName>
</protein>
<dbReference type="InterPro" id="IPR038770">
    <property type="entry name" value="Na+/solute_symporter_sf"/>
</dbReference>
<reference evidence="9 10" key="1">
    <citation type="submission" date="2017-03" db="EMBL/GenBank/DDBJ databases">
        <authorList>
            <person name="Afonso C.L."/>
            <person name="Miller P.J."/>
            <person name="Scott M.A."/>
            <person name="Spackman E."/>
            <person name="Goraichik I."/>
            <person name="Dimitrov K.M."/>
            <person name="Suarez D.L."/>
            <person name="Swayne D.E."/>
        </authorList>
    </citation>
    <scope>NUCLEOTIDE SEQUENCE [LARGE SCALE GENOMIC DNA]</scope>
    <source>
        <strain evidence="9 10">CECT 7745</strain>
    </source>
</reference>
<evidence type="ECO:0000256" key="4">
    <source>
        <dbReference type="ARBA" id="ARBA00022475"/>
    </source>
</evidence>
<feature type="transmembrane region" description="Helical" evidence="8">
    <location>
        <begin position="35"/>
        <end position="53"/>
    </location>
</feature>
<organism evidence="9 10">
    <name type="scientific">Roseovarius aestuarii</name>
    <dbReference type="NCBI Taxonomy" id="475083"/>
    <lineage>
        <taxon>Bacteria</taxon>
        <taxon>Pseudomonadati</taxon>
        <taxon>Pseudomonadota</taxon>
        <taxon>Alphaproteobacteria</taxon>
        <taxon>Rhodobacterales</taxon>
        <taxon>Roseobacteraceae</taxon>
        <taxon>Roseovarius</taxon>
    </lineage>
</organism>
<evidence type="ECO:0000256" key="7">
    <source>
        <dbReference type="ARBA" id="ARBA00023136"/>
    </source>
</evidence>
<keyword evidence="10" id="KW-1185">Reference proteome</keyword>
<name>A0A1X7BWB5_9RHOB</name>
<keyword evidence="7 8" id="KW-0472">Membrane</keyword>